<reference evidence="1 2" key="1">
    <citation type="submission" date="2020-02" db="EMBL/GenBank/DDBJ databases">
        <title>Comparative genomics of sulfur disproportionating microorganisms.</title>
        <authorList>
            <person name="Ward L.M."/>
            <person name="Bertran E."/>
            <person name="Johnston D.T."/>
        </authorList>
    </citation>
    <scope>NUCLEOTIDE SEQUENCE [LARGE SCALE GENOMIC DNA]</scope>
    <source>
        <strain evidence="1 2">DSM 100025</strain>
    </source>
</reference>
<protein>
    <submittedName>
        <fullName evidence="1">Multidrug transporter</fullName>
    </submittedName>
</protein>
<dbReference type="Pfam" id="PF02635">
    <property type="entry name" value="DsrE"/>
    <property type="match status" value="1"/>
</dbReference>
<dbReference type="Proteomes" id="UP000469346">
    <property type="component" value="Unassembled WGS sequence"/>
</dbReference>
<proteinExistence type="predicted"/>
<gene>
    <name evidence="1" type="ORF">G3N55_05230</name>
</gene>
<evidence type="ECO:0000313" key="1">
    <source>
        <dbReference type="EMBL" id="NDY42245.1"/>
    </source>
</evidence>
<organism evidence="1 2">
    <name type="scientific">Dissulfurirhabdus thermomarina</name>
    <dbReference type="NCBI Taxonomy" id="1765737"/>
    <lineage>
        <taxon>Bacteria</taxon>
        <taxon>Deltaproteobacteria</taxon>
        <taxon>Dissulfurirhabdaceae</taxon>
        <taxon>Dissulfurirhabdus</taxon>
    </lineage>
</organism>
<dbReference type="EMBL" id="JAAGRR010000043">
    <property type="protein sequence ID" value="NDY42245.1"/>
    <property type="molecule type" value="Genomic_DNA"/>
</dbReference>
<sequence length="124" mass="13361">MTEQEEKILYICTHADDDPEKAAMPFVMANAALSMDVKAVVVLQGQGAYLALKGYVEHMLPSGGFPPLPKLMSDFQALGGELRVCAPCIKERKIDKSELIEGAATIAAAELTVLAMEAKAVFNY</sequence>
<dbReference type="SUPFAM" id="SSF75169">
    <property type="entry name" value="DsrEFH-like"/>
    <property type="match status" value="1"/>
</dbReference>
<keyword evidence="2" id="KW-1185">Reference proteome</keyword>
<dbReference type="InterPro" id="IPR003787">
    <property type="entry name" value="Sulphur_relay_DsrE/F-like"/>
</dbReference>
<dbReference type="Gene3D" id="3.40.1260.10">
    <property type="entry name" value="DsrEFH-like"/>
    <property type="match status" value="1"/>
</dbReference>
<dbReference type="RefSeq" id="WP_163298389.1">
    <property type="nucleotide sequence ID" value="NZ_JAAGRR010000043.1"/>
</dbReference>
<evidence type="ECO:0000313" key="2">
    <source>
        <dbReference type="Proteomes" id="UP000469346"/>
    </source>
</evidence>
<dbReference type="InterPro" id="IPR027396">
    <property type="entry name" value="DsrEFH-like"/>
</dbReference>
<comment type="caution">
    <text evidence="1">The sequence shown here is derived from an EMBL/GenBank/DDBJ whole genome shotgun (WGS) entry which is preliminary data.</text>
</comment>
<name>A0A6N9TLY3_DISTH</name>
<dbReference type="AlphaFoldDB" id="A0A6N9TLY3"/>
<accession>A0A6N9TLY3</accession>